<evidence type="ECO:0000256" key="2">
    <source>
        <dbReference type="ARBA" id="ARBA00023034"/>
    </source>
</evidence>
<evidence type="ECO:0000313" key="5">
    <source>
        <dbReference type="EMBL" id="GAA1968957.1"/>
    </source>
</evidence>
<accession>A0ABP5CU84</accession>
<dbReference type="EMBL" id="BAAAQM010000014">
    <property type="protein sequence ID" value="GAA1968957.1"/>
    <property type="molecule type" value="Genomic_DNA"/>
</dbReference>
<dbReference type="Pfam" id="PF05719">
    <property type="entry name" value="GPP34"/>
    <property type="match status" value="1"/>
</dbReference>
<dbReference type="RefSeq" id="WP_344657565.1">
    <property type="nucleotide sequence ID" value="NZ_BAAAQM010000014.1"/>
</dbReference>
<protein>
    <recommendedName>
        <fullName evidence="7">GPP34 family phosphoprotein</fullName>
    </recommendedName>
</protein>
<keyword evidence="3" id="KW-0446">Lipid-binding</keyword>
<dbReference type="Gene3D" id="1.10.3630.10">
    <property type="entry name" value="yeast vps74-n-term truncation variant domain like"/>
    <property type="match status" value="1"/>
</dbReference>
<organism evidence="5 6">
    <name type="scientific">Catenulispora subtropica</name>
    <dbReference type="NCBI Taxonomy" id="450798"/>
    <lineage>
        <taxon>Bacteria</taxon>
        <taxon>Bacillati</taxon>
        <taxon>Actinomycetota</taxon>
        <taxon>Actinomycetes</taxon>
        <taxon>Catenulisporales</taxon>
        <taxon>Catenulisporaceae</taxon>
        <taxon>Catenulispora</taxon>
    </lineage>
</organism>
<sequence>MLTLGEQLILIALDPRKGTIRGSQVLRYGLGAATLAELLNSGLITLRRPDGRWGVTAVAGVEETESPHEVLADTWSRVKAWPEDRESHPDGWVRNGAGPSLDSYLEALRSRGVIDWDEPKEAKEPKARHGRFRLLDPAAAAAARARVDRVVRSGAAPDAPDARDRDLAGIAGMLGYGKVLYPGLLGRPKRTALARAIEKQRFAAMLARALPSVPELKFTFNSSRDLAMARAMVAAVNFDSHHSGGGHDGGMAGGHGGHGGHH</sequence>
<reference evidence="6" key="1">
    <citation type="journal article" date="2019" name="Int. J. Syst. Evol. Microbiol.">
        <title>The Global Catalogue of Microorganisms (GCM) 10K type strain sequencing project: providing services to taxonomists for standard genome sequencing and annotation.</title>
        <authorList>
            <consortium name="The Broad Institute Genomics Platform"/>
            <consortium name="The Broad Institute Genome Sequencing Center for Infectious Disease"/>
            <person name="Wu L."/>
            <person name="Ma J."/>
        </authorList>
    </citation>
    <scope>NUCLEOTIDE SEQUENCE [LARGE SCALE GENOMIC DNA]</scope>
    <source>
        <strain evidence="6">JCM 16013</strain>
    </source>
</reference>
<evidence type="ECO:0000256" key="3">
    <source>
        <dbReference type="ARBA" id="ARBA00023121"/>
    </source>
</evidence>
<name>A0ABP5CU84_9ACTN</name>
<evidence type="ECO:0008006" key="7">
    <source>
        <dbReference type="Google" id="ProtNLM"/>
    </source>
</evidence>
<keyword evidence="4" id="KW-0472">Membrane</keyword>
<proteinExistence type="predicted"/>
<dbReference type="Proteomes" id="UP001499854">
    <property type="component" value="Unassembled WGS sequence"/>
</dbReference>
<dbReference type="InterPro" id="IPR038261">
    <property type="entry name" value="GPP34-like_sf"/>
</dbReference>
<comment type="subcellular location">
    <subcellularLocation>
        <location evidence="1">Golgi apparatus membrane</location>
        <topology evidence="1">Peripheral membrane protein</topology>
        <orientation evidence="1">Cytoplasmic side</orientation>
    </subcellularLocation>
</comment>
<comment type="caution">
    <text evidence="5">The sequence shown here is derived from an EMBL/GenBank/DDBJ whole genome shotgun (WGS) entry which is preliminary data.</text>
</comment>
<keyword evidence="6" id="KW-1185">Reference proteome</keyword>
<evidence type="ECO:0000256" key="1">
    <source>
        <dbReference type="ARBA" id="ARBA00004255"/>
    </source>
</evidence>
<gene>
    <name evidence="5" type="ORF">GCM10009838_29460</name>
</gene>
<evidence type="ECO:0000313" key="6">
    <source>
        <dbReference type="Proteomes" id="UP001499854"/>
    </source>
</evidence>
<keyword evidence="2" id="KW-0333">Golgi apparatus</keyword>
<evidence type="ECO:0000256" key="4">
    <source>
        <dbReference type="ARBA" id="ARBA00023136"/>
    </source>
</evidence>
<dbReference type="InterPro" id="IPR008628">
    <property type="entry name" value="GPP34-like"/>
</dbReference>